<evidence type="ECO:0000256" key="20">
    <source>
        <dbReference type="SAM" id="SignalP"/>
    </source>
</evidence>
<evidence type="ECO:0000256" key="16">
    <source>
        <dbReference type="ARBA" id="ARBA00047899"/>
    </source>
</evidence>
<evidence type="ECO:0000256" key="15">
    <source>
        <dbReference type="ARBA" id="ARBA00023180"/>
    </source>
</evidence>
<keyword evidence="5" id="KW-0597">Phosphoprotein</keyword>
<dbReference type="SUPFAM" id="SSF56112">
    <property type="entry name" value="Protein kinase-like (PK-like)"/>
    <property type="match status" value="1"/>
</dbReference>
<organism evidence="22 23">
    <name type="scientific">Quercus rubra</name>
    <name type="common">Northern red oak</name>
    <name type="synonym">Quercus borealis</name>
    <dbReference type="NCBI Taxonomy" id="3512"/>
    <lineage>
        <taxon>Eukaryota</taxon>
        <taxon>Viridiplantae</taxon>
        <taxon>Streptophyta</taxon>
        <taxon>Embryophyta</taxon>
        <taxon>Tracheophyta</taxon>
        <taxon>Spermatophyta</taxon>
        <taxon>Magnoliopsida</taxon>
        <taxon>eudicotyledons</taxon>
        <taxon>Gunneridae</taxon>
        <taxon>Pentapetalae</taxon>
        <taxon>rosids</taxon>
        <taxon>fabids</taxon>
        <taxon>Fagales</taxon>
        <taxon>Fagaceae</taxon>
        <taxon>Quercus</taxon>
    </lineage>
</organism>
<dbReference type="Pfam" id="PF14380">
    <property type="entry name" value="WAK_assoc"/>
    <property type="match status" value="1"/>
</dbReference>
<keyword evidence="15" id="KW-0325">Glycoprotein</keyword>
<dbReference type="GO" id="GO:0005524">
    <property type="term" value="F:ATP binding"/>
    <property type="evidence" value="ECO:0007669"/>
    <property type="project" value="UniProtKB-UniRule"/>
</dbReference>
<dbReference type="Pfam" id="PF13947">
    <property type="entry name" value="GUB_WAK_bind"/>
    <property type="match status" value="1"/>
</dbReference>
<dbReference type="InterPro" id="IPR008271">
    <property type="entry name" value="Ser/Thr_kinase_AS"/>
</dbReference>
<evidence type="ECO:0000256" key="7">
    <source>
        <dbReference type="ARBA" id="ARBA00022692"/>
    </source>
</evidence>
<dbReference type="Gene3D" id="1.10.510.10">
    <property type="entry name" value="Transferase(Phosphotransferase) domain 1"/>
    <property type="match status" value="1"/>
</dbReference>
<feature type="binding site" evidence="18">
    <location>
        <position position="366"/>
    </location>
    <ligand>
        <name>ATP</name>
        <dbReference type="ChEBI" id="CHEBI:30616"/>
    </ligand>
</feature>
<dbReference type="Proteomes" id="UP001324115">
    <property type="component" value="Unassembled WGS sequence"/>
</dbReference>
<dbReference type="EC" id="2.7.11.1" evidence="2"/>
<dbReference type="PROSITE" id="PS50011">
    <property type="entry name" value="PROTEIN_KINASE_DOM"/>
    <property type="match status" value="1"/>
</dbReference>
<dbReference type="CDD" id="cd12087">
    <property type="entry name" value="TM_EGFR-like"/>
    <property type="match status" value="1"/>
</dbReference>
<comment type="caution">
    <text evidence="22">The sequence shown here is derived from an EMBL/GenBank/DDBJ whole genome shotgun (WGS) entry which is preliminary data.</text>
</comment>
<dbReference type="InterPro" id="IPR001245">
    <property type="entry name" value="Ser-Thr/Tyr_kinase_cat_dom"/>
</dbReference>
<dbReference type="InterPro" id="IPR011009">
    <property type="entry name" value="Kinase-like_dom_sf"/>
</dbReference>
<evidence type="ECO:0000256" key="19">
    <source>
        <dbReference type="SAM" id="Phobius"/>
    </source>
</evidence>
<comment type="subcellular location">
    <subcellularLocation>
        <location evidence="1">Cell membrane</location>
        <topology evidence="1">Single-pass type I membrane protein</topology>
    </subcellularLocation>
</comment>
<keyword evidence="9 18" id="KW-0547">Nucleotide-binding</keyword>
<feature type="chain" id="PRO_5042823795" description="non-specific serine/threonine protein kinase" evidence="20">
    <location>
        <begin position="27"/>
        <end position="661"/>
    </location>
</feature>
<dbReference type="InterPro" id="IPR017441">
    <property type="entry name" value="Protein_kinase_ATP_BS"/>
</dbReference>
<evidence type="ECO:0000259" key="21">
    <source>
        <dbReference type="PROSITE" id="PS50011"/>
    </source>
</evidence>
<dbReference type="FunFam" id="3.30.200.20:FF:000214">
    <property type="entry name" value="WAK1-OsWAK receptor-like cytoplasmic kinase (OsWAK-RLCK)"/>
    <property type="match status" value="1"/>
</dbReference>
<evidence type="ECO:0000256" key="12">
    <source>
        <dbReference type="ARBA" id="ARBA00022989"/>
    </source>
</evidence>
<evidence type="ECO:0000256" key="2">
    <source>
        <dbReference type="ARBA" id="ARBA00012513"/>
    </source>
</evidence>
<sequence>MNSHYLSLSFIIILFFFSTVLPPSYCTVYEPFVRCSRPFGCGSIKNISYPFWGGDRLEYCGRKSFKLECHNDEYTVYRFKELEFRVLNITTSSMTIARLDLWDTPCSRKLLNTTLNYTEFSYASNFHNLTLYYGCSPSLNRSFRHWFSCSSETGNANNGFLVDKETFLSTKPRELENCNTTIKVPISRTALINGSEVVNRALQKALNRGFDVQYNALPIICSGCMESGGKCGSNSTYPFVCHCHDGEQPYWCLRNDKPGNKWWKFVLGVGVCLVLVIILGVIFFNYRRRMKKKYDPSILLSRSISYDPSGTTDQERGSSYFGVHLFTYNELEVATNNFDSAKELGDGGFGTVYYGVLRDGRQVAVKRLYEHNCRRVEQFMNEVEILTRLRHPNLVSLYGCTSRTSRELLLVYEYIPNGTVADHLHGDLAKPGALPLPTRMKIAVETATALAYLHASDIIHRDVKTNNILLDDNFLVKVADFGLSRLFPTDVTHVSTAPQGTPGYVDPEYHECYQLTEKSDVFSFGVVLIELISSMPAVDISRHRHEINLSNMAMNKIQNHTLHELVDPSLGFESDCTVKNMITDVAELAFQCLQYVKEMRPSMAQVLEALKDIQHRDYIKDEEINISADDVVLLKSDPVPLSPDSALNWNISASTTSNGSR</sequence>
<dbReference type="EMBL" id="JAXUIC010000010">
    <property type="protein sequence ID" value="KAK4567668.1"/>
    <property type="molecule type" value="Genomic_DNA"/>
</dbReference>
<dbReference type="PROSITE" id="PS00107">
    <property type="entry name" value="PROTEIN_KINASE_ATP"/>
    <property type="match status" value="1"/>
</dbReference>
<keyword evidence="23" id="KW-1185">Reference proteome</keyword>
<evidence type="ECO:0000256" key="8">
    <source>
        <dbReference type="ARBA" id="ARBA00022729"/>
    </source>
</evidence>
<evidence type="ECO:0000256" key="5">
    <source>
        <dbReference type="ARBA" id="ARBA00022553"/>
    </source>
</evidence>
<keyword evidence="7 19" id="KW-0812">Transmembrane</keyword>
<gene>
    <name evidence="22" type="ORF">RGQ29_003430</name>
</gene>
<dbReference type="Gene3D" id="3.30.200.20">
    <property type="entry name" value="Phosphorylase Kinase, domain 1"/>
    <property type="match status" value="1"/>
</dbReference>
<evidence type="ECO:0000256" key="4">
    <source>
        <dbReference type="ARBA" id="ARBA00022527"/>
    </source>
</evidence>
<evidence type="ECO:0000256" key="11">
    <source>
        <dbReference type="ARBA" id="ARBA00022840"/>
    </source>
</evidence>
<proteinExistence type="predicted"/>
<evidence type="ECO:0000256" key="9">
    <source>
        <dbReference type="ARBA" id="ARBA00022741"/>
    </source>
</evidence>
<dbReference type="GO" id="GO:0030247">
    <property type="term" value="F:polysaccharide binding"/>
    <property type="evidence" value="ECO:0007669"/>
    <property type="project" value="InterPro"/>
</dbReference>
<dbReference type="Pfam" id="PF07714">
    <property type="entry name" value="PK_Tyr_Ser-Thr"/>
    <property type="match status" value="1"/>
</dbReference>
<dbReference type="GO" id="GO:0004674">
    <property type="term" value="F:protein serine/threonine kinase activity"/>
    <property type="evidence" value="ECO:0007669"/>
    <property type="project" value="UniProtKB-KW"/>
</dbReference>
<dbReference type="FunFam" id="1.10.510.10:FF:000161">
    <property type="entry name" value="Wall-associated receptor kinase-like 20"/>
    <property type="match status" value="1"/>
</dbReference>
<evidence type="ECO:0000256" key="13">
    <source>
        <dbReference type="ARBA" id="ARBA00023136"/>
    </source>
</evidence>
<keyword evidence="3" id="KW-1003">Cell membrane</keyword>
<dbReference type="GO" id="GO:0005886">
    <property type="term" value="C:plasma membrane"/>
    <property type="evidence" value="ECO:0007669"/>
    <property type="project" value="UniProtKB-SubCell"/>
</dbReference>
<dbReference type="InterPro" id="IPR032872">
    <property type="entry name" value="WAK_assoc_C"/>
</dbReference>
<keyword evidence="11 18" id="KW-0067">ATP-binding</keyword>
<evidence type="ECO:0000313" key="23">
    <source>
        <dbReference type="Proteomes" id="UP001324115"/>
    </source>
</evidence>
<protein>
    <recommendedName>
        <fullName evidence="2">non-specific serine/threonine protein kinase</fullName>
        <ecNumber evidence="2">2.7.11.1</ecNumber>
    </recommendedName>
</protein>
<evidence type="ECO:0000256" key="6">
    <source>
        <dbReference type="ARBA" id="ARBA00022679"/>
    </source>
</evidence>
<dbReference type="PANTHER" id="PTHR46008">
    <property type="entry name" value="LEAF RUST 10 DISEASE-RESISTANCE LOCUS RECEPTOR-LIKE PROTEIN KINASE-LIKE 1.4"/>
    <property type="match status" value="1"/>
</dbReference>
<name>A0AAN7IF29_QUERU</name>
<keyword evidence="6" id="KW-0808">Transferase</keyword>
<comment type="catalytic activity">
    <reaction evidence="17">
        <text>L-seryl-[protein] + ATP = O-phospho-L-seryl-[protein] + ADP + H(+)</text>
        <dbReference type="Rhea" id="RHEA:17989"/>
        <dbReference type="Rhea" id="RHEA-COMP:9863"/>
        <dbReference type="Rhea" id="RHEA-COMP:11604"/>
        <dbReference type="ChEBI" id="CHEBI:15378"/>
        <dbReference type="ChEBI" id="CHEBI:29999"/>
        <dbReference type="ChEBI" id="CHEBI:30616"/>
        <dbReference type="ChEBI" id="CHEBI:83421"/>
        <dbReference type="ChEBI" id="CHEBI:456216"/>
        <dbReference type="EC" id="2.7.11.1"/>
    </reaction>
</comment>
<evidence type="ECO:0000256" key="18">
    <source>
        <dbReference type="PROSITE-ProRule" id="PRU10141"/>
    </source>
</evidence>
<evidence type="ECO:0000256" key="1">
    <source>
        <dbReference type="ARBA" id="ARBA00004251"/>
    </source>
</evidence>
<evidence type="ECO:0000313" key="22">
    <source>
        <dbReference type="EMBL" id="KAK4567668.1"/>
    </source>
</evidence>
<accession>A0AAN7IF29</accession>
<dbReference type="PANTHER" id="PTHR46008:SF20">
    <property type="entry name" value="PROTEIN KINASE DOMAIN-CONTAINING PROTEIN"/>
    <property type="match status" value="1"/>
</dbReference>
<dbReference type="SMART" id="SM00220">
    <property type="entry name" value="S_TKc"/>
    <property type="match status" value="1"/>
</dbReference>
<keyword evidence="12 19" id="KW-1133">Transmembrane helix</keyword>
<dbReference type="InterPro" id="IPR000719">
    <property type="entry name" value="Prot_kinase_dom"/>
</dbReference>
<keyword evidence="4" id="KW-0723">Serine/threonine-protein kinase</keyword>
<evidence type="ECO:0000256" key="17">
    <source>
        <dbReference type="ARBA" id="ARBA00048679"/>
    </source>
</evidence>
<evidence type="ECO:0000256" key="10">
    <source>
        <dbReference type="ARBA" id="ARBA00022777"/>
    </source>
</evidence>
<feature type="signal peptide" evidence="20">
    <location>
        <begin position="1"/>
        <end position="26"/>
    </location>
</feature>
<dbReference type="InterPro" id="IPR025287">
    <property type="entry name" value="WAK_GUB"/>
</dbReference>
<feature type="transmembrane region" description="Helical" evidence="19">
    <location>
        <begin position="262"/>
        <end position="284"/>
    </location>
</feature>
<evidence type="ECO:0000256" key="3">
    <source>
        <dbReference type="ARBA" id="ARBA00022475"/>
    </source>
</evidence>
<dbReference type="AlphaFoldDB" id="A0AAN7IF29"/>
<keyword evidence="13 19" id="KW-0472">Membrane</keyword>
<comment type="catalytic activity">
    <reaction evidence="16">
        <text>L-threonyl-[protein] + ATP = O-phospho-L-threonyl-[protein] + ADP + H(+)</text>
        <dbReference type="Rhea" id="RHEA:46608"/>
        <dbReference type="Rhea" id="RHEA-COMP:11060"/>
        <dbReference type="Rhea" id="RHEA-COMP:11605"/>
        <dbReference type="ChEBI" id="CHEBI:15378"/>
        <dbReference type="ChEBI" id="CHEBI:30013"/>
        <dbReference type="ChEBI" id="CHEBI:30616"/>
        <dbReference type="ChEBI" id="CHEBI:61977"/>
        <dbReference type="ChEBI" id="CHEBI:456216"/>
        <dbReference type="EC" id="2.7.11.1"/>
    </reaction>
</comment>
<reference evidence="22 23" key="1">
    <citation type="journal article" date="2023" name="G3 (Bethesda)">
        <title>A haplotype-resolved chromosome-scale genome for Quercus rubra L. provides insights into the genetics of adaptive traits for red oak species.</title>
        <authorList>
            <person name="Kapoor B."/>
            <person name="Jenkins J."/>
            <person name="Schmutz J."/>
            <person name="Zhebentyayeva T."/>
            <person name="Kuelheim C."/>
            <person name="Coggeshall M."/>
            <person name="Heim C."/>
            <person name="Lasky J.R."/>
            <person name="Leites L."/>
            <person name="Islam-Faridi N."/>
            <person name="Romero-Severson J."/>
            <person name="DeLeo V.L."/>
            <person name="Lucas S.M."/>
            <person name="Lazic D."/>
            <person name="Gailing O."/>
            <person name="Carlson J."/>
            <person name="Staton M."/>
        </authorList>
    </citation>
    <scope>NUCLEOTIDE SEQUENCE [LARGE SCALE GENOMIC DNA]</scope>
    <source>
        <strain evidence="22">Pseudo-F2</strain>
    </source>
</reference>
<keyword evidence="14" id="KW-0675">Receptor</keyword>
<feature type="domain" description="Protein kinase" evidence="21">
    <location>
        <begin position="338"/>
        <end position="619"/>
    </location>
</feature>
<keyword evidence="8 20" id="KW-0732">Signal</keyword>
<dbReference type="PROSITE" id="PS00108">
    <property type="entry name" value="PROTEIN_KINASE_ST"/>
    <property type="match status" value="1"/>
</dbReference>
<evidence type="ECO:0000256" key="14">
    <source>
        <dbReference type="ARBA" id="ARBA00023170"/>
    </source>
</evidence>
<keyword evidence="10" id="KW-0418">Kinase</keyword>